<dbReference type="InterPro" id="IPR027417">
    <property type="entry name" value="P-loop_NTPase"/>
</dbReference>
<evidence type="ECO:0000259" key="5">
    <source>
        <dbReference type="PROSITE" id="PS50893"/>
    </source>
</evidence>
<dbReference type="Gene3D" id="3.40.50.300">
    <property type="entry name" value="P-loop containing nucleotide triphosphate hydrolases"/>
    <property type="match status" value="1"/>
</dbReference>
<dbReference type="EMBL" id="CP117880">
    <property type="protein sequence ID" value="WDF69796.1"/>
    <property type="molecule type" value="Genomic_DNA"/>
</dbReference>
<dbReference type="Pfam" id="PF00005">
    <property type="entry name" value="ABC_tran"/>
    <property type="match status" value="1"/>
</dbReference>
<dbReference type="SUPFAM" id="SSF52540">
    <property type="entry name" value="P-loop containing nucleoside triphosphate hydrolases"/>
    <property type="match status" value="1"/>
</dbReference>
<evidence type="ECO:0000256" key="2">
    <source>
        <dbReference type="ARBA" id="ARBA00022448"/>
    </source>
</evidence>
<dbReference type="PANTHER" id="PTHR43335">
    <property type="entry name" value="ABC TRANSPORTER, ATP-BINDING PROTEIN"/>
    <property type="match status" value="1"/>
</dbReference>
<organism evidence="6 7">
    <name type="scientific">Sphingobacterium oryzagri</name>
    <dbReference type="NCBI Taxonomy" id="3025669"/>
    <lineage>
        <taxon>Bacteria</taxon>
        <taxon>Pseudomonadati</taxon>
        <taxon>Bacteroidota</taxon>
        <taxon>Sphingobacteriia</taxon>
        <taxon>Sphingobacteriales</taxon>
        <taxon>Sphingobacteriaceae</taxon>
        <taxon>Sphingobacterium</taxon>
    </lineage>
</organism>
<proteinExistence type="inferred from homology"/>
<evidence type="ECO:0000313" key="6">
    <source>
        <dbReference type="EMBL" id="WDF69796.1"/>
    </source>
</evidence>
<dbReference type="GO" id="GO:0005524">
    <property type="term" value="F:ATP binding"/>
    <property type="evidence" value="ECO:0007669"/>
    <property type="project" value="UniProtKB-KW"/>
</dbReference>
<evidence type="ECO:0000256" key="1">
    <source>
        <dbReference type="ARBA" id="ARBA00005417"/>
    </source>
</evidence>
<reference evidence="6 7" key="1">
    <citation type="submission" date="2023-02" db="EMBL/GenBank/DDBJ databases">
        <title>Genome sequence of Sphingobacterium sp. KACC 22765.</title>
        <authorList>
            <person name="Kim S."/>
            <person name="Heo J."/>
            <person name="Kwon S.-W."/>
        </authorList>
    </citation>
    <scope>NUCLEOTIDE SEQUENCE [LARGE SCALE GENOMIC DNA]</scope>
    <source>
        <strain evidence="6 7">KACC 22765</strain>
    </source>
</reference>
<protein>
    <submittedName>
        <fullName evidence="6">ATP-binding cassette domain-containing protein</fullName>
    </submittedName>
</protein>
<sequence>MSIKVEQLTKVYGKQKALDALTFETKAHTIVGFLGPNGAGKSTTMKILASLLPSTSGTCAIRGISVQENTLQAKKIVGFLPENNPLYQDMYVRELLEFEAETHRIKDKKARIDQVIQQTGLTAEQHKKVAQLSKGYKQRVGLACCIIHDPEVLILDEPTTGLDPNQIMEIRSLIKELGREKTVLLSTHLMQEVEAICDEIIILNHGQLKAHFSMEAMATRFPGQSLEEIFVRLTK</sequence>
<dbReference type="Proteomes" id="UP001221558">
    <property type="component" value="Chromosome"/>
</dbReference>
<keyword evidence="4 6" id="KW-0067">ATP-binding</keyword>
<dbReference type="CDD" id="cd03230">
    <property type="entry name" value="ABC_DR_subfamily_A"/>
    <property type="match status" value="1"/>
</dbReference>
<name>A0ABY7WJN4_9SPHI</name>
<dbReference type="PANTHER" id="PTHR43335:SF4">
    <property type="entry name" value="ABC TRANSPORTER, ATP-BINDING PROTEIN"/>
    <property type="match status" value="1"/>
</dbReference>
<evidence type="ECO:0000256" key="4">
    <source>
        <dbReference type="ARBA" id="ARBA00022840"/>
    </source>
</evidence>
<keyword evidence="3" id="KW-0547">Nucleotide-binding</keyword>
<evidence type="ECO:0000313" key="7">
    <source>
        <dbReference type="Proteomes" id="UP001221558"/>
    </source>
</evidence>
<gene>
    <name evidence="6" type="ORF">PQ465_05320</name>
</gene>
<dbReference type="InterPro" id="IPR003593">
    <property type="entry name" value="AAA+_ATPase"/>
</dbReference>
<dbReference type="SMART" id="SM00382">
    <property type="entry name" value="AAA"/>
    <property type="match status" value="1"/>
</dbReference>
<dbReference type="PROSITE" id="PS50893">
    <property type="entry name" value="ABC_TRANSPORTER_2"/>
    <property type="match status" value="1"/>
</dbReference>
<accession>A0ABY7WJN4</accession>
<keyword evidence="2" id="KW-0813">Transport</keyword>
<feature type="domain" description="ABC transporter" evidence="5">
    <location>
        <begin position="3"/>
        <end position="230"/>
    </location>
</feature>
<comment type="similarity">
    <text evidence="1">Belongs to the ABC transporter superfamily.</text>
</comment>
<dbReference type="RefSeq" id="WP_274268508.1">
    <property type="nucleotide sequence ID" value="NZ_CP117880.1"/>
</dbReference>
<keyword evidence="7" id="KW-1185">Reference proteome</keyword>
<evidence type="ECO:0000256" key="3">
    <source>
        <dbReference type="ARBA" id="ARBA00022741"/>
    </source>
</evidence>
<dbReference type="InterPro" id="IPR003439">
    <property type="entry name" value="ABC_transporter-like_ATP-bd"/>
</dbReference>